<comment type="subcellular location">
    <subcellularLocation>
        <location evidence="1">Secreted</location>
    </subcellularLocation>
</comment>
<dbReference type="GO" id="GO:0004806">
    <property type="term" value="F:triacylglycerol lipase activity"/>
    <property type="evidence" value="ECO:0007669"/>
    <property type="project" value="InterPro"/>
</dbReference>
<dbReference type="PIRSF" id="PIRSF000865">
    <property type="entry name" value="Lipoprotein_lipase_LIPH"/>
    <property type="match status" value="1"/>
</dbReference>
<feature type="binding site" evidence="6">
    <location>
        <position position="236"/>
    </location>
    <ligand>
        <name>Ca(2+)</name>
        <dbReference type="ChEBI" id="CHEBI:29108"/>
    </ligand>
</feature>
<dbReference type="Gene3D" id="3.40.50.1820">
    <property type="entry name" value="alpha/beta hydrolase"/>
    <property type="match status" value="1"/>
</dbReference>
<feature type="active site" description="Charge relay system" evidence="5">
    <location>
        <position position="217"/>
    </location>
</feature>
<dbReference type="PANTHER" id="PTHR11610">
    <property type="entry name" value="LIPASE"/>
    <property type="match status" value="1"/>
</dbReference>
<dbReference type="FunFam" id="3.40.50.1820:FF:000033">
    <property type="entry name" value="Pancreatic triacylglycerol lipase"/>
    <property type="match status" value="1"/>
</dbReference>
<accession>A0AAV6TX05</accession>
<dbReference type="InterPro" id="IPR029058">
    <property type="entry name" value="AB_hydrolase_fold"/>
</dbReference>
<evidence type="ECO:0000256" key="4">
    <source>
        <dbReference type="ARBA" id="ARBA00023157"/>
    </source>
</evidence>
<name>A0AAV6TX05_9ARAC</name>
<dbReference type="SUPFAM" id="SSF53474">
    <property type="entry name" value="alpha/beta-Hydrolases"/>
    <property type="match status" value="1"/>
</dbReference>
<keyword evidence="4" id="KW-1015">Disulfide bond</keyword>
<comment type="caution">
    <text evidence="11">The sequence shown here is derived from an EMBL/GenBank/DDBJ whole genome shotgun (WGS) entry which is preliminary data.</text>
</comment>
<feature type="signal peptide" evidence="9">
    <location>
        <begin position="1"/>
        <end position="21"/>
    </location>
</feature>
<feature type="active site" description="Charge relay system" evidence="5">
    <location>
        <position position="304"/>
    </location>
</feature>
<evidence type="ECO:0000256" key="7">
    <source>
        <dbReference type="RuleBase" id="RU004262"/>
    </source>
</evidence>
<feature type="active site" description="Nucleophile" evidence="5">
    <location>
        <position position="194"/>
    </location>
</feature>
<keyword evidence="6" id="KW-0106">Calcium</keyword>
<feature type="binding site" evidence="6">
    <location>
        <position position="231"/>
    </location>
    <ligand>
        <name>Ca(2+)</name>
        <dbReference type="ChEBI" id="CHEBI:29108"/>
    </ligand>
</feature>
<feature type="binding site" evidence="6">
    <location>
        <position position="228"/>
    </location>
    <ligand>
        <name>Ca(2+)</name>
        <dbReference type="ChEBI" id="CHEBI:29108"/>
    </ligand>
</feature>
<dbReference type="PRINTS" id="PR00823">
    <property type="entry name" value="PANCLIPASE"/>
</dbReference>
<keyword evidence="6" id="KW-0479">Metal-binding</keyword>
<dbReference type="Gene3D" id="2.60.60.20">
    <property type="entry name" value="PLAT/LH2 domain"/>
    <property type="match status" value="1"/>
</dbReference>
<keyword evidence="12" id="KW-1185">Reference proteome</keyword>
<evidence type="ECO:0000256" key="1">
    <source>
        <dbReference type="ARBA" id="ARBA00004613"/>
    </source>
</evidence>
<evidence type="ECO:0000256" key="9">
    <source>
        <dbReference type="SAM" id="SignalP"/>
    </source>
</evidence>
<feature type="binding site" evidence="6">
    <location>
        <position position="233"/>
    </location>
    <ligand>
        <name>Ca(2+)</name>
        <dbReference type="ChEBI" id="CHEBI:29108"/>
    </ligand>
</feature>
<organism evidence="11 12">
    <name type="scientific">Oedothorax gibbosus</name>
    <dbReference type="NCBI Taxonomy" id="931172"/>
    <lineage>
        <taxon>Eukaryota</taxon>
        <taxon>Metazoa</taxon>
        <taxon>Ecdysozoa</taxon>
        <taxon>Arthropoda</taxon>
        <taxon>Chelicerata</taxon>
        <taxon>Arachnida</taxon>
        <taxon>Araneae</taxon>
        <taxon>Araneomorphae</taxon>
        <taxon>Entelegynae</taxon>
        <taxon>Araneoidea</taxon>
        <taxon>Linyphiidae</taxon>
        <taxon>Erigoninae</taxon>
        <taxon>Oedothorax</taxon>
    </lineage>
</organism>
<reference evidence="11 12" key="1">
    <citation type="journal article" date="2022" name="Nat. Ecol. Evol.">
        <title>A masculinizing supergene underlies an exaggerated male reproductive morph in a spider.</title>
        <authorList>
            <person name="Hendrickx F."/>
            <person name="De Corte Z."/>
            <person name="Sonet G."/>
            <person name="Van Belleghem S.M."/>
            <person name="Kostlbacher S."/>
            <person name="Vangestel C."/>
        </authorList>
    </citation>
    <scope>NUCLEOTIDE SEQUENCE [LARGE SCALE GENOMIC DNA]</scope>
    <source>
        <strain evidence="11">W744_W776</strain>
    </source>
</reference>
<feature type="domain" description="Lipase" evidence="10">
    <location>
        <begin position="47"/>
        <end position="379"/>
    </location>
</feature>
<keyword evidence="9" id="KW-0732">Signal</keyword>
<dbReference type="InterPro" id="IPR000734">
    <property type="entry name" value="TAG_lipase"/>
</dbReference>
<protein>
    <recommendedName>
        <fullName evidence="10">Lipase domain-containing protein</fullName>
    </recommendedName>
</protein>
<dbReference type="SUPFAM" id="SSF49723">
    <property type="entry name" value="Lipase/lipooxygenase domain (PLAT/LH2 domain)"/>
    <property type="match status" value="1"/>
</dbReference>
<gene>
    <name evidence="11" type="ORF">JTE90_014886</name>
</gene>
<evidence type="ECO:0000313" key="12">
    <source>
        <dbReference type="Proteomes" id="UP000827092"/>
    </source>
</evidence>
<dbReference type="AlphaFoldDB" id="A0AAV6TX05"/>
<dbReference type="InterPro" id="IPR033906">
    <property type="entry name" value="Lipase_N"/>
</dbReference>
<evidence type="ECO:0000256" key="2">
    <source>
        <dbReference type="ARBA" id="ARBA00010701"/>
    </source>
</evidence>
<dbReference type="GO" id="GO:0016042">
    <property type="term" value="P:lipid catabolic process"/>
    <property type="evidence" value="ECO:0007669"/>
    <property type="project" value="TreeGrafter"/>
</dbReference>
<dbReference type="EMBL" id="JAFNEN010000868">
    <property type="protein sequence ID" value="KAG8176542.1"/>
    <property type="molecule type" value="Genomic_DNA"/>
</dbReference>
<feature type="region of interest" description="Disordered" evidence="8">
    <location>
        <begin position="517"/>
        <end position="537"/>
    </location>
</feature>
<dbReference type="InterPro" id="IPR036392">
    <property type="entry name" value="PLAT/LH2_dom_sf"/>
</dbReference>
<evidence type="ECO:0000256" key="8">
    <source>
        <dbReference type="SAM" id="MobiDB-lite"/>
    </source>
</evidence>
<dbReference type="GO" id="GO:0046872">
    <property type="term" value="F:metal ion binding"/>
    <property type="evidence" value="ECO:0007669"/>
    <property type="project" value="UniProtKB-KW"/>
</dbReference>
<evidence type="ECO:0000256" key="6">
    <source>
        <dbReference type="PIRSR" id="PIRSR000865-2"/>
    </source>
</evidence>
<dbReference type="Proteomes" id="UP000827092">
    <property type="component" value="Unassembled WGS sequence"/>
</dbReference>
<dbReference type="InterPro" id="IPR013818">
    <property type="entry name" value="Lipase"/>
</dbReference>
<dbReference type="Pfam" id="PF00151">
    <property type="entry name" value="Lipase"/>
    <property type="match status" value="1"/>
</dbReference>
<proteinExistence type="inferred from homology"/>
<dbReference type="PANTHER" id="PTHR11610:SF185">
    <property type="entry name" value="LD47264P"/>
    <property type="match status" value="1"/>
</dbReference>
<dbReference type="InterPro" id="IPR016272">
    <property type="entry name" value="Lipase_LIPH"/>
</dbReference>
<sequence>MVMDLRWLLLWVLLLFHVVVAKKKKEQQEDGPGPILAPTDPDLLLQRCYDRWGCFSIGEPFLSIYRPVNLFPLHPDLLDVQFLLKTRANPDHFATLRPSNETALALDPKREVKFIVHGYLEHGHQKWIQDMIREMLTKDAINVISVDWAVGAAPPYTQAVANARMVGVVLAHFIEMLRDVYSIPLRSMHLIGHSLGAHVAGYAGERLNRLGRITGLDPAEPYFQYTMEEVRLDPSDAHFVDVIHTDGGSFITGGLGMIQDCGHVDFYPNGGKRQPGCSNQNVVGAIEKEGDLLYGIRRFIGCNHIRAYEFFTESVNSDCPFFGFACDSYDSFSSGHCPYGCGGGGELCAPMGLRADGWARHKRKDPVKMFLHTANTEPFCRHHYIVNLRCSYSSEDRGGRSMHHHHPSTADKGRLFVRLTGTKAQTPVLEAKKEYVHLGSGVEFLVSAVELGRLLRVDVEWRSAASLLNPLTWRLFAPPRLRVGEVALTHLETGERVVFCGKDEPLVPHKIKTIFANQSCPPRHPEDKGPKKRHHAE</sequence>
<dbReference type="InterPro" id="IPR002331">
    <property type="entry name" value="Lipase_panc"/>
</dbReference>
<evidence type="ECO:0000256" key="5">
    <source>
        <dbReference type="PIRSR" id="PIRSR000865-1"/>
    </source>
</evidence>
<dbReference type="PRINTS" id="PR00821">
    <property type="entry name" value="TAGLIPASE"/>
</dbReference>
<evidence type="ECO:0000313" key="11">
    <source>
        <dbReference type="EMBL" id="KAG8176542.1"/>
    </source>
</evidence>
<evidence type="ECO:0000259" key="10">
    <source>
        <dbReference type="Pfam" id="PF00151"/>
    </source>
</evidence>
<feature type="chain" id="PRO_5043697778" description="Lipase domain-containing protein" evidence="9">
    <location>
        <begin position="22"/>
        <end position="537"/>
    </location>
</feature>
<evidence type="ECO:0000256" key="3">
    <source>
        <dbReference type="ARBA" id="ARBA00022525"/>
    </source>
</evidence>
<comment type="similarity">
    <text evidence="2 7">Belongs to the AB hydrolase superfamily. Lipase family.</text>
</comment>
<dbReference type="GO" id="GO:0005615">
    <property type="term" value="C:extracellular space"/>
    <property type="evidence" value="ECO:0007669"/>
    <property type="project" value="TreeGrafter"/>
</dbReference>
<keyword evidence="3" id="KW-0964">Secreted</keyword>
<dbReference type="CDD" id="cd00707">
    <property type="entry name" value="Pancreat_lipase_like"/>
    <property type="match status" value="1"/>
</dbReference>